<accession>A0A1H9VHF6</accession>
<dbReference type="InterPro" id="IPR043130">
    <property type="entry name" value="CDP-OH_PTrfase_TM_dom"/>
</dbReference>
<dbReference type="OrthoDB" id="9785831at2"/>
<dbReference type="InterPro" id="IPR032269">
    <property type="entry name" value="DUF4833"/>
</dbReference>
<feature type="transmembrane region" description="Helical" evidence="4">
    <location>
        <begin position="204"/>
        <end position="224"/>
    </location>
</feature>
<evidence type="ECO:0000313" key="7">
    <source>
        <dbReference type="Proteomes" id="UP000199572"/>
    </source>
</evidence>
<evidence type="ECO:0000256" key="1">
    <source>
        <dbReference type="ARBA" id="ARBA00022679"/>
    </source>
</evidence>
<proteinExistence type="inferred from homology"/>
<dbReference type="GO" id="GO:0016780">
    <property type="term" value="F:phosphotransferase activity, for other substituted phosphate groups"/>
    <property type="evidence" value="ECO:0007669"/>
    <property type="project" value="InterPro"/>
</dbReference>
<keyword evidence="1 2" id="KW-0808">Transferase</keyword>
<dbReference type="PROSITE" id="PS00379">
    <property type="entry name" value="CDP_ALCOHOL_P_TRANSF"/>
    <property type="match status" value="1"/>
</dbReference>
<dbReference type="InterPro" id="IPR048254">
    <property type="entry name" value="CDP_ALCOHOL_P_TRANSF_CS"/>
</dbReference>
<sequence>MQKVKLRDSLQLGIYKVINPFVRGLIKLGLTPNMVTTIGLVLNIGVAVIFVLGAEKTNRGDLSFVGWGGALVLFAGLFDMLDGQVARLGNMSSKFGALYDSVLDRYSEMIMFLGICYYLIAHHYFLSSLFAFIALIGSMMVSYTRARAEGLGVECKGGLMQRPERVVTIGVVAIACGVSSHFIGGDFKIYIPGIPFHIFETMTIFTLPITIMAVLTNITAIRRLQEAKKALEAKELEEKQGSNRAAIIVGFMLAVGLATAGTAVRAQGADPSPLTFPTPKNISNQLFYLQRDPNTNTIICQLNVNSKGEVDQKEPINVFWMRYGDKGEKKELSYIQRKFAYGIATKYMGNGQFELRFVSHKKLPMYLYKSATDKKYHVYATINNKKMQLERIFLRIEGGSFWLPNVKYVEIKGYDAADTTKQLVERIKV</sequence>
<keyword evidence="3" id="KW-0175">Coiled coil</keyword>
<keyword evidence="7" id="KW-1185">Reference proteome</keyword>
<organism evidence="6 7">
    <name type="scientific">Pedobacter rhizosphaerae</name>
    <dbReference type="NCBI Taxonomy" id="390241"/>
    <lineage>
        <taxon>Bacteria</taxon>
        <taxon>Pseudomonadati</taxon>
        <taxon>Bacteroidota</taxon>
        <taxon>Sphingobacteriia</taxon>
        <taxon>Sphingobacteriales</taxon>
        <taxon>Sphingobacteriaceae</taxon>
        <taxon>Pedobacter</taxon>
    </lineage>
</organism>
<protein>
    <submittedName>
        <fullName evidence="6">CDP-alcohol phosphatidyltransferase</fullName>
    </submittedName>
</protein>
<reference evidence="6 7" key="1">
    <citation type="submission" date="2016-10" db="EMBL/GenBank/DDBJ databases">
        <authorList>
            <person name="de Groot N.N."/>
        </authorList>
    </citation>
    <scope>NUCLEOTIDE SEQUENCE [LARGE SCALE GENOMIC DNA]</scope>
    <source>
        <strain evidence="6 7">DSM 18610</strain>
    </source>
</reference>
<dbReference type="Pfam" id="PF16117">
    <property type="entry name" value="DUF4833"/>
    <property type="match status" value="1"/>
</dbReference>
<keyword evidence="4" id="KW-1133">Transmembrane helix</keyword>
<dbReference type="GO" id="GO:0008654">
    <property type="term" value="P:phospholipid biosynthetic process"/>
    <property type="evidence" value="ECO:0007669"/>
    <property type="project" value="InterPro"/>
</dbReference>
<feature type="domain" description="DUF4833" evidence="5">
    <location>
        <begin position="287"/>
        <end position="425"/>
    </location>
</feature>
<dbReference type="EMBL" id="FOGG01000043">
    <property type="protein sequence ID" value="SES21008.1"/>
    <property type="molecule type" value="Genomic_DNA"/>
</dbReference>
<evidence type="ECO:0000256" key="2">
    <source>
        <dbReference type="RuleBase" id="RU003750"/>
    </source>
</evidence>
<gene>
    <name evidence="6" type="ORF">SAMN04488023_14313</name>
</gene>
<feature type="transmembrane region" description="Helical" evidence="4">
    <location>
        <begin position="166"/>
        <end position="184"/>
    </location>
</feature>
<dbReference type="Gene3D" id="1.20.120.1760">
    <property type="match status" value="1"/>
</dbReference>
<comment type="similarity">
    <text evidence="2">Belongs to the CDP-alcohol phosphatidyltransferase class-I family.</text>
</comment>
<feature type="transmembrane region" description="Helical" evidence="4">
    <location>
        <begin position="64"/>
        <end position="81"/>
    </location>
</feature>
<keyword evidence="4" id="KW-0472">Membrane</keyword>
<evidence type="ECO:0000256" key="3">
    <source>
        <dbReference type="SAM" id="Coils"/>
    </source>
</evidence>
<evidence type="ECO:0000259" key="5">
    <source>
        <dbReference type="Pfam" id="PF16117"/>
    </source>
</evidence>
<feature type="coiled-coil region" evidence="3">
    <location>
        <begin position="217"/>
        <end position="244"/>
    </location>
</feature>
<dbReference type="Pfam" id="PF01066">
    <property type="entry name" value="CDP-OH_P_transf"/>
    <property type="match status" value="1"/>
</dbReference>
<dbReference type="InterPro" id="IPR000462">
    <property type="entry name" value="CDP-OH_P_trans"/>
</dbReference>
<feature type="transmembrane region" description="Helical" evidence="4">
    <location>
        <begin position="245"/>
        <end position="264"/>
    </location>
</feature>
<name>A0A1H9VHF6_9SPHI</name>
<keyword evidence="4" id="KW-0812">Transmembrane</keyword>
<dbReference type="Proteomes" id="UP000199572">
    <property type="component" value="Unassembled WGS sequence"/>
</dbReference>
<evidence type="ECO:0000313" key="6">
    <source>
        <dbReference type="EMBL" id="SES21008.1"/>
    </source>
</evidence>
<evidence type="ECO:0000256" key="4">
    <source>
        <dbReference type="SAM" id="Phobius"/>
    </source>
</evidence>
<dbReference type="AlphaFoldDB" id="A0A1H9VHF6"/>
<dbReference type="GO" id="GO:0016020">
    <property type="term" value="C:membrane"/>
    <property type="evidence" value="ECO:0007669"/>
    <property type="project" value="InterPro"/>
</dbReference>
<feature type="transmembrane region" description="Helical" evidence="4">
    <location>
        <begin position="33"/>
        <end position="52"/>
    </location>
</feature>
<dbReference type="RefSeq" id="WP_090888748.1">
    <property type="nucleotide sequence ID" value="NZ_FOGG01000043.1"/>
</dbReference>
<dbReference type="STRING" id="390241.SAMN04488023_14313"/>
<feature type="transmembrane region" description="Helical" evidence="4">
    <location>
        <begin position="126"/>
        <end position="146"/>
    </location>
</feature>